<keyword evidence="2" id="KW-1185">Reference proteome</keyword>
<organism evidence="1 2">
    <name type="scientific">Paenibacillus uliginis N3/975</name>
    <dbReference type="NCBI Taxonomy" id="1313296"/>
    <lineage>
        <taxon>Bacteria</taxon>
        <taxon>Bacillati</taxon>
        <taxon>Bacillota</taxon>
        <taxon>Bacilli</taxon>
        <taxon>Bacillales</taxon>
        <taxon>Paenibacillaceae</taxon>
        <taxon>Paenibacillus</taxon>
    </lineage>
</organism>
<gene>
    <name evidence="1" type="ORF">SAMN05661091_5511</name>
</gene>
<accession>A0A1X7HTF8</accession>
<reference evidence="1 2" key="1">
    <citation type="submission" date="2017-04" db="EMBL/GenBank/DDBJ databases">
        <authorList>
            <person name="Afonso C.L."/>
            <person name="Miller P.J."/>
            <person name="Scott M.A."/>
            <person name="Spackman E."/>
            <person name="Goraichik I."/>
            <person name="Dimitrov K.M."/>
            <person name="Suarez D.L."/>
            <person name="Swayne D.E."/>
        </authorList>
    </citation>
    <scope>NUCLEOTIDE SEQUENCE [LARGE SCALE GENOMIC DNA]</scope>
    <source>
        <strain evidence="1 2">N3/975</strain>
    </source>
</reference>
<sequence>MNTQNEVLKRNIDNMIIQENQEGLNDQEKFIMQKLMREKYQLEHESKLENSEGDNDNK</sequence>
<evidence type="ECO:0000313" key="1">
    <source>
        <dbReference type="EMBL" id="SMF91610.1"/>
    </source>
</evidence>
<dbReference type="AlphaFoldDB" id="A0A1X7HTF8"/>
<dbReference type="RefSeq" id="WP_208916109.1">
    <property type="nucleotide sequence ID" value="NZ_LT840184.1"/>
</dbReference>
<dbReference type="STRING" id="1313296.SAMN05661091_5511"/>
<name>A0A1X7HTF8_9BACL</name>
<evidence type="ECO:0000313" key="2">
    <source>
        <dbReference type="Proteomes" id="UP000192940"/>
    </source>
</evidence>
<proteinExistence type="predicted"/>
<dbReference type="Proteomes" id="UP000192940">
    <property type="component" value="Chromosome I"/>
</dbReference>
<dbReference type="EMBL" id="LT840184">
    <property type="protein sequence ID" value="SMF91610.1"/>
    <property type="molecule type" value="Genomic_DNA"/>
</dbReference>
<protein>
    <submittedName>
        <fullName evidence="1">Uncharacterized protein</fullName>
    </submittedName>
</protein>